<dbReference type="STRING" id="36050.A0A1B8AHU6"/>
<comment type="caution">
    <text evidence="1">The sequence shown here is derived from an EMBL/GenBank/DDBJ whole genome shotgun (WGS) entry which is preliminary data.</text>
</comment>
<name>A0A1B8AHU6_FUSPO</name>
<keyword evidence="2" id="KW-1185">Reference proteome</keyword>
<organism evidence="1 2">
    <name type="scientific">Fusarium poae</name>
    <dbReference type="NCBI Taxonomy" id="36050"/>
    <lineage>
        <taxon>Eukaryota</taxon>
        <taxon>Fungi</taxon>
        <taxon>Dikarya</taxon>
        <taxon>Ascomycota</taxon>
        <taxon>Pezizomycotina</taxon>
        <taxon>Sordariomycetes</taxon>
        <taxon>Hypocreomycetidae</taxon>
        <taxon>Hypocreales</taxon>
        <taxon>Nectriaceae</taxon>
        <taxon>Fusarium</taxon>
    </lineage>
</organism>
<protein>
    <submittedName>
        <fullName evidence="1">Uncharacterized protein</fullName>
    </submittedName>
</protein>
<evidence type="ECO:0000313" key="1">
    <source>
        <dbReference type="EMBL" id="OBS20072.1"/>
    </source>
</evidence>
<dbReference type="EMBL" id="LYXU01000004">
    <property type="protein sequence ID" value="OBS20072.1"/>
    <property type="molecule type" value="Genomic_DNA"/>
</dbReference>
<evidence type="ECO:0000313" key="2">
    <source>
        <dbReference type="Proteomes" id="UP000091967"/>
    </source>
</evidence>
<dbReference type="Proteomes" id="UP000091967">
    <property type="component" value="Unassembled WGS sequence"/>
</dbReference>
<accession>A0A1B8AHU6</accession>
<reference evidence="1 2" key="1">
    <citation type="submission" date="2016-06" db="EMBL/GenBank/DDBJ databases">
        <title>Living apart together: crosstalk between the core and supernumerary genomes in a fungal plant pathogen.</title>
        <authorList>
            <person name="Vanheule A."/>
            <person name="Audenaert K."/>
            <person name="Warris S."/>
            <person name="Van De Geest H."/>
            <person name="Schijlen E."/>
            <person name="Hofte M."/>
            <person name="De Saeger S."/>
            <person name="Haesaert G."/>
            <person name="Waalwijk C."/>
            <person name="Van Der Lee T."/>
        </authorList>
    </citation>
    <scope>NUCLEOTIDE SEQUENCE [LARGE SCALE GENOMIC DNA]</scope>
    <source>
        <strain evidence="1 2">2516</strain>
    </source>
</reference>
<sequence>MLLPFSPIRNVSPVWSPFIRRLGRGSGRAQVDIRILYWTVSENFGNPYIRELLLENVDQKAIIARLNTTVNCNSTLGSEEACEESTTSRSSLNDTAADFPTPPNRLASIAGIPDYAITLGAFDMGSFSNVTLQNQTTPVSVNIMAGRGCGFIILDIVEALYQDGVIREVKTGAEP</sequence>
<proteinExistence type="predicted"/>
<gene>
    <name evidence="1" type="ORF">FPOA_11793</name>
</gene>
<dbReference type="AlphaFoldDB" id="A0A1B8AHU6"/>